<keyword evidence="2" id="KW-0067">ATP-binding</keyword>
<evidence type="ECO:0000313" key="7">
    <source>
        <dbReference type="Proteomes" id="UP000587760"/>
    </source>
</evidence>
<dbReference type="SMART" id="SM00534">
    <property type="entry name" value="MUTSac"/>
    <property type="match status" value="1"/>
</dbReference>
<dbReference type="GO" id="GO:0140664">
    <property type="term" value="F:ATP-dependent DNA damage sensor activity"/>
    <property type="evidence" value="ECO:0007669"/>
    <property type="project" value="InterPro"/>
</dbReference>
<dbReference type="GO" id="GO:0030983">
    <property type="term" value="F:mismatched DNA binding"/>
    <property type="evidence" value="ECO:0007669"/>
    <property type="project" value="InterPro"/>
</dbReference>
<dbReference type="RefSeq" id="WP_184742437.1">
    <property type="nucleotide sequence ID" value="NZ_JACHGJ010000001.1"/>
</dbReference>
<dbReference type="SUPFAM" id="SSF48334">
    <property type="entry name" value="DNA repair protein MutS, domain III"/>
    <property type="match status" value="1"/>
</dbReference>
<dbReference type="InterPro" id="IPR027417">
    <property type="entry name" value="P-loop_NTPase"/>
</dbReference>
<reference evidence="6 7" key="1">
    <citation type="submission" date="2020-08" db="EMBL/GenBank/DDBJ databases">
        <title>Genomic Encyclopedia of Type Strains, Phase IV (KMG-IV): sequencing the most valuable type-strain genomes for metagenomic binning, comparative biology and taxonomic classification.</title>
        <authorList>
            <person name="Goeker M."/>
        </authorList>
    </citation>
    <scope>NUCLEOTIDE SEQUENCE [LARGE SCALE GENOMIC DNA]</scope>
    <source>
        <strain evidence="6 7">DSM 2461</strain>
    </source>
</reference>
<proteinExistence type="predicted"/>
<evidence type="ECO:0000256" key="1">
    <source>
        <dbReference type="ARBA" id="ARBA00022741"/>
    </source>
</evidence>
<dbReference type="GO" id="GO:0005524">
    <property type="term" value="F:ATP binding"/>
    <property type="evidence" value="ECO:0007669"/>
    <property type="project" value="UniProtKB-KW"/>
</dbReference>
<keyword evidence="1" id="KW-0547">Nucleotide-binding</keyword>
<dbReference type="InterPro" id="IPR036187">
    <property type="entry name" value="DNA_mismatch_repair_MutS_sf"/>
</dbReference>
<dbReference type="InterPro" id="IPR045076">
    <property type="entry name" value="MutS"/>
</dbReference>
<dbReference type="Pfam" id="PF00488">
    <property type="entry name" value="MutS_V"/>
    <property type="match status" value="1"/>
</dbReference>
<feature type="domain" description="DNA mismatch repair proteins mutS family" evidence="5">
    <location>
        <begin position="322"/>
        <end position="526"/>
    </location>
</feature>
<evidence type="ECO:0000313" key="6">
    <source>
        <dbReference type="EMBL" id="MBB6478518.1"/>
    </source>
</evidence>
<keyword evidence="3" id="KW-0238">DNA-binding</keyword>
<name>A0A841R6X5_9SPIO</name>
<dbReference type="EMBL" id="JACHGJ010000001">
    <property type="protein sequence ID" value="MBB6478518.1"/>
    <property type="molecule type" value="Genomic_DNA"/>
</dbReference>
<dbReference type="PANTHER" id="PTHR11361">
    <property type="entry name" value="DNA MISMATCH REPAIR PROTEIN MUTS FAMILY MEMBER"/>
    <property type="match status" value="1"/>
</dbReference>
<gene>
    <name evidence="6" type="ORF">HNR50_000151</name>
</gene>
<sequence length="533" mass="61600">MTDRIFDFAGIDFFLEHFRPRTPEGKKYKSEKKIYSDPGDLNRIYNRVEMVRSYLEGASEQFDKIRFHLDRIPAISNRFVKGELRSELQCIKKLLHNYRAVSLLLDERLKNEFSFNYISDPILKLLGYEVDQQESFYIKDSYSDELKQIRRHLRETEKEISRIKQERIEEIRQTFSLDFRFNDFLVVPEGAIPEGSEIMLYIEPYDNSSVVVKPQLGKKYHDTRNGASQYYKREKELEEEILISLAETIEHERQSLILCVKSLTEMDLTLARADAAIKFRCIKPEISHNGFILASNLRFLPVEENCLNERVPYTPLSAEFDAPHIVISGSNMGGKTVVLKTLLFAQILSQMGFFVPATRFKTILFRSFNLIGDKLGTGVNGLSSFGEEIMSLIEGAAEGRTLYIIDEFARTTNSAEALALNSALLKSFSGRKETWSFSSTHQENLPELENISYWTMRGLDYLKYGEYFHSNFKGDLSERIRLINKYMDYRIEPRAAGAVNSRDALKIADILGLDSQLIGYAEKYMEKQEKQNG</sequence>
<protein>
    <submittedName>
        <fullName evidence="6">DNA mismatch repair ATPase MutS</fullName>
    </submittedName>
</protein>
<dbReference type="GO" id="GO:0006298">
    <property type="term" value="P:mismatch repair"/>
    <property type="evidence" value="ECO:0007669"/>
    <property type="project" value="InterPro"/>
</dbReference>
<accession>A0A841R6X5</accession>
<feature type="coiled-coil region" evidence="4">
    <location>
        <begin position="139"/>
        <end position="173"/>
    </location>
</feature>
<organism evidence="6 7">
    <name type="scientific">Spirochaeta isovalerica</name>
    <dbReference type="NCBI Taxonomy" id="150"/>
    <lineage>
        <taxon>Bacteria</taxon>
        <taxon>Pseudomonadati</taxon>
        <taxon>Spirochaetota</taxon>
        <taxon>Spirochaetia</taxon>
        <taxon>Spirochaetales</taxon>
        <taxon>Spirochaetaceae</taxon>
        <taxon>Spirochaeta</taxon>
    </lineage>
</organism>
<comment type="caution">
    <text evidence="6">The sequence shown here is derived from an EMBL/GenBank/DDBJ whole genome shotgun (WGS) entry which is preliminary data.</text>
</comment>
<dbReference type="PANTHER" id="PTHR11361:SF34">
    <property type="entry name" value="DNA MISMATCH REPAIR PROTEIN MSH1, MITOCHONDRIAL"/>
    <property type="match status" value="1"/>
</dbReference>
<evidence type="ECO:0000256" key="3">
    <source>
        <dbReference type="ARBA" id="ARBA00023125"/>
    </source>
</evidence>
<dbReference type="Proteomes" id="UP000587760">
    <property type="component" value="Unassembled WGS sequence"/>
</dbReference>
<evidence type="ECO:0000259" key="5">
    <source>
        <dbReference type="SMART" id="SM00534"/>
    </source>
</evidence>
<dbReference type="SUPFAM" id="SSF52540">
    <property type="entry name" value="P-loop containing nucleoside triphosphate hydrolases"/>
    <property type="match status" value="1"/>
</dbReference>
<keyword evidence="4" id="KW-0175">Coiled coil</keyword>
<dbReference type="InterPro" id="IPR000432">
    <property type="entry name" value="DNA_mismatch_repair_MutS_C"/>
</dbReference>
<evidence type="ECO:0000256" key="4">
    <source>
        <dbReference type="SAM" id="Coils"/>
    </source>
</evidence>
<dbReference type="Gene3D" id="3.40.50.300">
    <property type="entry name" value="P-loop containing nucleotide triphosphate hydrolases"/>
    <property type="match status" value="1"/>
</dbReference>
<evidence type="ECO:0000256" key="2">
    <source>
        <dbReference type="ARBA" id="ARBA00022840"/>
    </source>
</evidence>
<dbReference type="AlphaFoldDB" id="A0A841R6X5"/>
<keyword evidence="7" id="KW-1185">Reference proteome</keyword>